<dbReference type="RefSeq" id="WP_223644919.1">
    <property type="nucleotide sequence ID" value="NZ_JAIQBY010000042.1"/>
</dbReference>
<dbReference type="AlphaFoldDB" id="A0A953NDN6"/>
<gene>
    <name evidence="1" type="ORF">LAD73_02985</name>
</gene>
<name>A0A953NDN6_9MOLU</name>
<protein>
    <submittedName>
        <fullName evidence="1">Uncharacterized protein</fullName>
    </submittedName>
</protein>
<dbReference type="Proteomes" id="UP000772186">
    <property type="component" value="Unassembled WGS sequence"/>
</dbReference>
<evidence type="ECO:0000313" key="2">
    <source>
        <dbReference type="Proteomes" id="UP000772186"/>
    </source>
</evidence>
<dbReference type="EMBL" id="JAIQBY010000042">
    <property type="protein sequence ID" value="MBZ4195665.1"/>
    <property type="molecule type" value="Genomic_DNA"/>
</dbReference>
<reference evidence="1 2" key="1">
    <citation type="submission" date="2021-09" db="EMBL/GenBank/DDBJ databases">
        <title>WGS of Mycoplasma sp. Zaradi2 strains.</title>
        <authorList>
            <person name="Spergser J."/>
        </authorList>
    </citation>
    <scope>NUCLEOTIDE SEQUENCE [LARGE SCALE GENOMIC DNA]</scope>
    <source>
        <strain evidence="1 2">1331</strain>
    </source>
</reference>
<evidence type="ECO:0000313" key="1">
    <source>
        <dbReference type="EMBL" id="MBZ4195665.1"/>
    </source>
</evidence>
<organism evidence="1 2">
    <name type="scientific">Mycoplasma tauri</name>
    <dbReference type="NCBI Taxonomy" id="547987"/>
    <lineage>
        <taxon>Bacteria</taxon>
        <taxon>Bacillati</taxon>
        <taxon>Mycoplasmatota</taxon>
        <taxon>Mollicutes</taxon>
        <taxon>Mycoplasmataceae</taxon>
        <taxon>Mycoplasma</taxon>
    </lineage>
</organism>
<dbReference type="InterPro" id="IPR054788">
    <property type="entry name" value="MSC_0620_UU052-like"/>
</dbReference>
<comment type="caution">
    <text evidence="1">The sequence shown here is derived from an EMBL/GenBank/DDBJ whole genome shotgun (WGS) entry which is preliminary data.</text>
</comment>
<dbReference type="NCBIfam" id="NF045829">
    <property type="entry name" value="UU052_fam"/>
    <property type="match status" value="1"/>
</dbReference>
<accession>A0A953NDN6</accession>
<sequence>MKIKKILLNRVFASTLFISSPIVLISAGEANGKPDDKPTKPQEPKREIDKNFDKFKQLAEKKIKEAIGKAIDETISFLKTKVDKIGSLDKPDDKYYEKLEQKIHLLSLISYFKNNKQKIIEKPDEYGFPVRFPYVIANEKKYNVGIVKFNGKTYNNIKMGKDNKLNYSELINPEKGDLITIDSESDNFITEDRFKKELEKYTNELIIQAKRMVDADKDIPKIGKDIFLIDKEVNDPANPSLKVNGLIISSPVGFKTWSEYIINRIKPKFVEFDLKQNEQYIEEVHQNNAKKRPVAPVVIPPLVPKKDLDAIEIHDANEVPLEIPSLKPLISYKHLGKSMTELKNIFDSSSPDEKNKMFFFNNPINTRYKYFVKNLSISNVLNKTQLTATVQITDTAAQSDVSRNYAIDVEMSNNNSKNIQFLFENQIRIIRENFIKLYKSVGLDEKLNYPELGNNALMETMNAIVAGAVGVINKDKIVEKWSSINDKYKNHNIDFNEPNNKYVVQSSNEILNEILLALHESDINGKYYWNALADTYDYILNDKESGFKSHLESEESKKAIKEKFKELNLEVKYIDKLVDLLNFRILKFKSLSQKSSKWVNSLNLHKWFDEYISDSSIIKNKIDILSKLLDTKKPAKASKEEKELIDSYNEAVNTVSYTHLTLPTN</sequence>
<proteinExistence type="predicted"/>
<keyword evidence="2" id="KW-1185">Reference proteome</keyword>